<comment type="similarity">
    <text evidence="1">Belongs to the SPT2 family.</text>
</comment>
<evidence type="ECO:0000256" key="3">
    <source>
        <dbReference type="SAM" id="MobiDB-lite"/>
    </source>
</evidence>
<feature type="compositionally biased region" description="Low complexity" evidence="3">
    <location>
        <begin position="89"/>
        <end position="102"/>
    </location>
</feature>
<feature type="compositionally biased region" description="Polar residues" evidence="3">
    <location>
        <begin position="110"/>
        <end position="133"/>
    </location>
</feature>
<feature type="compositionally biased region" description="Basic and acidic residues" evidence="3">
    <location>
        <begin position="389"/>
        <end position="404"/>
    </location>
</feature>
<evidence type="ECO:0000313" key="5">
    <source>
        <dbReference type="Proteomes" id="UP001358614"/>
    </source>
</evidence>
<feature type="compositionally biased region" description="Polar residues" evidence="3">
    <location>
        <begin position="321"/>
        <end position="337"/>
    </location>
</feature>
<evidence type="ECO:0000313" key="4">
    <source>
        <dbReference type="EMBL" id="WWD02913.1"/>
    </source>
</evidence>
<sequence>MSEYQARKARMLELQRKKEEELKRELAAKAAREKQLAKEAEELRKRQEAAAKEARRVELMRANEALNKKVEPGQKKEPEYDPFAEDARPAPVVVKPSAKPTAHANAKAGPSSSKQTVPGPSSKPHTTTNTISRNHAKQKAQSHSPPPLGRKERAAKAFAQSAKKSAGDSLFSIRSLVESRDQTHSPSGGSGGIPISRTYSAGNLGSGSGSSSSYKGSSSIAVHGIGMSNGLKRDPNQSRLIPGKQPKSTREQLNSQAKIDGLRKLCPDRATRDRRTIEEIQRDIKAKKGGNGSVSPLPPLPSSVGGIKGKERSPIKHNDNPKSSTSIPKAQISSSTKPIMKQKDHSRPPKRRQSPSSSDSASDSSSGSSPPRKKFDLYSRRSRSPPVRLNEHSSHLDIRDEIQKLFRRPGASNRPTYRDEYSDSGSDMEAGLSDVEEEERRTARIARREDELAEREEREHRLAKLKRKKEIEKKGKGK</sequence>
<evidence type="ECO:0008006" key="6">
    <source>
        <dbReference type="Google" id="ProtNLM"/>
    </source>
</evidence>
<keyword evidence="5" id="KW-1185">Reference proteome</keyword>
<dbReference type="Proteomes" id="UP001358614">
    <property type="component" value="Chromosome 1"/>
</dbReference>
<evidence type="ECO:0000256" key="1">
    <source>
        <dbReference type="ARBA" id="ARBA00006461"/>
    </source>
</evidence>
<proteinExistence type="inferred from homology"/>
<dbReference type="GeneID" id="91099759"/>
<dbReference type="RefSeq" id="XP_066080880.1">
    <property type="nucleotide sequence ID" value="XM_066224783.1"/>
</dbReference>
<dbReference type="Pfam" id="PF08243">
    <property type="entry name" value="SPT2"/>
    <property type="match status" value="1"/>
</dbReference>
<organism evidence="4 5">
    <name type="scientific">Kwoniella europaea PYCC6329</name>
    <dbReference type="NCBI Taxonomy" id="1423913"/>
    <lineage>
        <taxon>Eukaryota</taxon>
        <taxon>Fungi</taxon>
        <taxon>Dikarya</taxon>
        <taxon>Basidiomycota</taxon>
        <taxon>Agaricomycotina</taxon>
        <taxon>Tremellomycetes</taxon>
        <taxon>Tremellales</taxon>
        <taxon>Cryptococcaceae</taxon>
        <taxon>Kwoniella</taxon>
    </lineage>
</organism>
<feature type="compositionally biased region" description="Basic and acidic residues" evidence="3">
    <location>
        <begin position="260"/>
        <end position="286"/>
    </location>
</feature>
<dbReference type="InterPro" id="IPR013256">
    <property type="entry name" value="Chromatin_SPT2"/>
</dbReference>
<feature type="compositionally biased region" description="Basic and acidic residues" evidence="3">
    <location>
        <begin position="62"/>
        <end position="79"/>
    </location>
</feature>
<dbReference type="AlphaFoldDB" id="A0AAX4KAR5"/>
<feature type="compositionally biased region" description="Basic and acidic residues" evidence="3">
    <location>
        <begin position="308"/>
        <end position="320"/>
    </location>
</feature>
<dbReference type="KEGG" id="ker:91099759"/>
<dbReference type="EMBL" id="CP144089">
    <property type="protein sequence ID" value="WWD02913.1"/>
    <property type="molecule type" value="Genomic_DNA"/>
</dbReference>
<feature type="region of interest" description="Disordered" evidence="3">
    <location>
        <begin position="62"/>
        <end position="478"/>
    </location>
</feature>
<reference evidence="4 5" key="1">
    <citation type="submission" date="2024-01" db="EMBL/GenBank/DDBJ databases">
        <title>Comparative genomics of Cryptococcus and Kwoniella reveals pathogenesis evolution and contrasting modes of karyotype evolution via chromosome fusion or intercentromeric recombination.</title>
        <authorList>
            <person name="Coelho M.A."/>
            <person name="David-Palma M."/>
            <person name="Shea T."/>
            <person name="Bowers K."/>
            <person name="McGinley-Smith S."/>
            <person name="Mohammad A.W."/>
            <person name="Gnirke A."/>
            <person name="Yurkov A.M."/>
            <person name="Nowrousian M."/>
            <person name="Sun S."/>
            <person name="Cuomo C.A."/>
            <person name="Heitman J."/>
        </authorList>
    </citation>
    <scope>NUCLEOTIDE SEQUENCE [LARGE SCALE GENOMIC DNA]</scope>
    <source>
        <strain evidence="4 5">PYCC6329</strain>
    </source>
</reference>
<dbReference type="SMART" id="SM00784">
    <property type="entry name" value="SPT2"/>
    <property type="match status" value="1"/>
</dbReference>
<feature type="compositionally biased region" description="Low complexity" evidence="3">
    <location>
        <begin position="193"/>
        <end position="219"/>
    </location>
</feature>
<accession>A0AAX4KAR5</accession>
<feature type="compositionally biased region" description="Basic and acidic residues" evidence="3">
    <location>
        <begin position="469"/>
        <end position="478"/>
    </location>
</feature>
<feature type="compositionally biased region" description="Basic and acidic residues" evidence="3">
    <location>
        <begin position="438"/>
        <end position="462"/>
    </location>
</feature>
<feature type="compositionally biased region" description="Low complexity" evidence="3">
    <location>
        <begin position="354"/>
        <end position="370"/>
    </location>
</feature>
<protein>
    <recommendedName>
        <fullName evidence="6">Protein SPT2</fullName>
    </recommendedName>
</protein>
<keyword evidence="2" id="KW-0175">Coiled coil</keyword>
<gene>
    <name evidence="4" type="ORF">V865_000955</name>
</gene>
<evidence type="ECO:0000256" key="2">
    <source>
        <dbReference type="ARBA" id="ARBA00023054"/>
    </source>
</evidence>
<name>A0AAX4KAR5_9TREE</name>